<feature type="signal peptide" evidence="3">
    <location>
        <begin position="1"/>
        <end position="20"/>
    </location>
</feature>
<dbReference type="PANTHER" id="PTHR30483:SF6">
    <property type="entry name" value="PERIPLASMIC BINDING PROTEIN OF ABC TRANSPORTER FOR NATURAL AMINO ACIDS"/>
    <property type="match status" value="1"/>
</dbReference>
<evidence type="ECO:0000256" key="3">
    <source>
        <dbReference type="SAM" id="SignalP"/>
    </source>
</evidence>
<dbReference type="AlphaFoldDB" id="A0A524RKG9"/>
<dbReference type="EMBL" id="SRMO01000096">
    <property type="protein sequence ID" value="TGG90122.1"/>
    <property type="molecule type" value="Genomic_DNA"/>
</dbReference>
<evidence type="ECO:0000259" key="4">
    <source>
        <dbReference type="Pfam" id="PF13458"/>
    </source>
</evidence>
<dbReference type="SUPFAM" id="SSF53822">
    <property type="entry name" value="Periplasmic binding protein-like I"/>
    <property type="match status" value="1"/>
</dbReference>
<dbReference type="InterPro" id="IPR028082">
    <property type="entry name" value="Peripla_BP_I"/>
</dbReference>
<evidence type="ECO:0000256" key="1">
    <source>
        <dbReference type="ARBA" id="ARBA00010062"/>
    </source>
</evidence>
<dbReference type="PANTHER" id="PTHR30483">
    <property type="entry name" value="LEUCINE-SPECIFIC-BINDING PROTEIN"/>
    <property type="match status" value="1"/>
</dbReference>
<dbReference type="Gene3D" id="3.40.50.2300">
    <property type="match status" value="2"/>
</dbReference>
<dbReference type="Proteomes" id="UP000317990">
    <property type="component" value="Unassembled WGS sequence"/>
</dbReference>
<evidence type="ECO:0000256" key="2">
    <source>
        <dbReference type="ARBA" id="ARBA00022729"/>
    </source>
</evidence>
<reference evidence="5 6" key="1">
    <citation type="journal article" date="2019" name="mSystems">
        <title>Life at home and on the roam: Genomic adaptions reflect the dual lifestyle of an intracellular, facultative symbiont.</title>
        <authorList>
            <person name="Burgsdorf I."/>
        </authorList>
    </citation>
    <scope>NUCLEOTIDE SEQUENCE [LARGE SCALE GENOMIC DNA]</scope>
    <source>
        <strain evidence="5">277cV</strain>
    </source>
</reference>
<dbReference type="CDD" id="cd06346">
    <property type="entry name" value="PBP1_ABC_ligand_binding-like"/>
    <property type="match status" value="1"/>
</dbReference>
<protein>
    <submittedName>
        <fullName evidence="5">ABC transporter substrate-binding protein</fullName>
    </submittedName>
</protein>
<feature type="chain" id="PRO_5022158453" evidence="3">
    <location>
        <begin position="21"/>
        <end position="400"/>
    </location>
</feature>
<dbReference type="Pfam" id="PF13458">
    <property type="entry name" value="Peripla_BP_6"/>
    <property type="match status" value="1"/>
</dbReference>
<gene>
    <name evidence="5" type="ORF">ERJ67_11410</name>
</gene>
<name>A0A524RKG9_9CHRO</name>
<organism evidence="5 6">
    <name type="scientific">Aphanocapsa feldmannii 277cV</name>
    <dbReference type="NCBI Taxonomy" id="2507553"/>
    <lineage>
        <taxon>Bacteria</taxon>
        <taxon>Bacillati</taxon>
        <taxon>Cyanobacteriota</taxon>
        <taxon>Cyanophyceae</taxon>
        <taxon>Oscillatoriophycideae</taxon>
        <taxon>Chroococcales</taxon>
        <taxon>Microcystaceae</taxon>
        <taxon>Aphanocapsa</taxon>
    </lineage>
</organism>
<evidence type="ECO:0000313" key="5">
    <source>
        <dbReference type="EMBL" id="TGG90122.1"/>
    </source>
</evidence>
<comment type="similarity">
    <text evidence="1">Belongs to the leucine-binding protein family.</text>
</comment>
<feature type="domain" description="Leucine-binding protein" evidence="4">
    <location>
        <begin position="23"/>
        <end position="337"/>
    </location>
</feature>
<keyword evidence="2 3" id="KW-0732">Signal</keyword>
<sequence>MKKLLSVVALGALMSSPALSADVKVGSVAGVTGPIAELVAPILAGRNLAADHVNAAGGLLDGNRLVMIQADSQCDAKAAVDAASKVVNVDRVVAIVGASCSGATSGMAQAVTIPAGIASVSDTSTAPSITDLDDNGRVFRTVPSDAYQGATLAQYAYDLGFRRLAVTYANDDYNAGFAAVFAATFPELGGTITASQAHEPAKPSYRAEVATLASAGDAEALALFAYYGGSGITIIRNSLEAGLFSRFLGGDAMVDQSVIDRIGADTLRGNIWLTQPISEEDSVSHMAFADAFAARGNDPQAPFAAHGYDATFVVALAIEKAGSTDSAAIAKALTQINDPDGEIINAGEWAKAKAAIAAGKAINYEGATGSVDFDANGDVPGSYGISTVGGKGTWQVAPIH</sequence>
<dbReference type="InterPro" id="IPR051010">
    <property type="entry name" value="BCAA_transport"/>
</dbReference>
<proteinExistence type="inferred from homology"/>
<accession>A0A524RKG9</accession>
<dbReference type="InterPro" id="IPR028081">
    <property type="entry name" value="Leu-bd"/>
</dbReference>
<comment type="caution">
    <text evidence="5">The sequence shown here is derived from an EMBL/GenBank/DDBJ whole genome shotgun (WGS) entry which is preliminary data.</text>
</comment>
<evidence type="ECO:0000313" key="6">
    <source>
        <dbReference type="Proteomes" id="UP000317990"/>
    </source>
</evidence>